<dbReference type="PROSITE" id="PS51257">
    <property type="entry name" value="PROKAR_LIPOPROTEIN"/>
    <property type="match status" value="1"/>
</dbReference>
<accession>A0ABT8TE98</accession>
<gene>
    <name evidence="2" type="ORF">QWI16_08805</name>
</gene>
<dbReference type="RefSeq" id="WP_302712437.1">
    <property type="nucleotide sequence ID" value="NZ_JAULRT010000052.1"/>
</dbReference>
<name>A0ABT8TE98_9GAMM</name>
<evidence type="ECO:0000313" key="2">
    <source>
        <dbReference type="EMBL" id="MDO3382275.1"/>
    </source>
</evidence>
<proteinExistence type="predicted"/>
<feature type="region of interest" description="Disordered" evidence="1">
    <location>
        <begin position="31"/>
        <end position="84"/>
    </location>
</feature>
<keyword evidence="3" id="KW-1185">Reference proteome</keyword>
<sequence>MAVFKVTTTGLKSGLVALVLILSGCGGGGSGTSSVAVSSTSSSSSSASSDPASSSSSASSQSSISSSSTTSSSSSVSSSSASAGPDSVILSGTLSYDFVPVTISGLDYDATEARPIRGAVVNLLGSNGQILQTTDSGINGEYRFEVEANIQVKVQVEARSFRSGNPSWHLRVEDNTSGNALYVLEGGLASSGETDSTRNLRAASGWAGSGYSQPRAAAPFAILDTTYGVLLQLLEVDPQLSLPVSNFRWSPLNQPAEGSLAEGEIGTSFYFASNLYILGDEDTDTDEYDRHVIAHEWSHYLEDKLVDRQDSIGGSHGQSDKLDLRVAFSEGFANAIAAYVLDDPDYIDTSGFGQRAAGGFDIASANISNPGWFSESSVQSILYNFAITSGGFNAIYEVLTHTSYANVDAHLSVFTFADRLQSLAPANYAAFEPLYTAQDINSTDPFGALETNDGDTQGVLPIYGDIQGDGSVVNVCSTQVNGYYNKLGVWKFLKVHFDSPGEYRLTVERASAPASRVTDPDFIVSTRGVYVSIGESVEEDRETNTFFLNQGAEYLVSLYDYTEYDQVSVPTCFDVTLEPVL</sequence>
<dbReference type="EMBL" id="JAULRT010000052">
    <property type="protein sequence ID" value="MDO3382275.1"/>
    <property type="molecule type" value="Genomic_DNA"/>
</dbReference>
<feature type="compositionally biased region" description="Low complexity" evidence="1">
    <location>
        <begin position="32"/>
        <end position="84"/>
    </location>
</feature>
<evidence type="ECO:0000256" key="1">
    <source>
        <dbReference type="SAM" id="MobiDB-lite"/>
    </source>
</evidence>
<dbReference type="Proteomes" id="UP001168380">
    <property type="component" value="Unassembled WGS sequence"/>
</dbReference>
<evidence type="ECO:0008006" key="4">
    <source>
        <dbReference type="Google" id="ProtNLM"/>
    </source>
</evidence>
<reference evidence="2" key="1">
    <citation type="submission" date="2023-07" db="EMBL/GenBank/DDBJ databases">
        <title>Gilvimarinus algae sp. nov., isolated from the surface of Kelp.</title>
        <authorList>
            <person name="Sun Y.Y."/>
            <person name="Gong Y."/>
            <person name="Du Z.J."/>
        </authorList>
    </citation>
    <scope>NUCLEOTIDE SEQUENCE</scope>
    <source>
        <strain evidence="2">SDUM040014</strain>
    </source>
</reference>
<organism evidence="2 3">
    <name type="scientific">Gilvimarinus algae</name>
    <dbReference type="NCBI Taxonomy" id="3058037"/>
    <lineage>
        <taxon>Bacteria</taxon>
        <taxon>Pseudomonadati</taxon>
        <taxon>Pseudomonadota</taxon>
        <taxon>Gammaproteobacteria</taxon>
        <taxon>Cellvibrionales</taxon>
        <taxon>Cellvibrionaceae</taxon>
        <taxon>Gilvimarinus</taxon>
    </lineage>
</organism>
<comment type="caution">
    <text evidence="2">The sequence shown here is derived from an EMBL/GenBank/DDBJ whole genome shotgun (WGS) entry which is preliminary data.</text>
</comment>
<protein>
    <recommendedName>
        <fullName evidence="4">Lipoprotein</fullName>
    </recommendedName>
</protein>
<evidence type="ECO:0000313" key="3">
    <source>
        <dbReference type="Proteomes" id="UP001168380"/>
    </source>
</evidence>